<dbReference type="GeneID" id="35865992"/>
<proteinExistence type="predicted"/>
<reference evidence="1 2" key="1">
    <citation type="submission" date="2017-12" db="EMBL/GenBank/DDBJ databases">
        <title>Phylogenetic diversity of female urinary microbiome.</title>
        <authorList>
            <person name="Thomas-White K."/>
            <person name="Wolfe A.J."/>
        </authorList>
    </citation>
    <scope>NUCLEOTIDE SEQUENCE [LARGE SCALE GENOMIC DNA]</scope>
    <source>
        <strain evidence="1 2">UMB0402</strain>
    </source>
</reference>
<name>A0A2I1IQN3_9ACTO</name>
<dbReference type="Proteomes" id="UP000235122">
    <property type="component" value="Unassembled WGS sequence"/>
</dbReference>
<comment type="caution">
    <text evidence="1">The sequence shown here is derived from an EMBL/GenBank/DDBJ whole genome shotgun (WGS) entry which is preliminary data.</text>
</comment>
<dbReference type="EMBL" id="PKKO01000001">
    <property type="protein sequence ID" value="PKY73431.1"/>
    <property type="molecule type" value="Genomic_DNA"/>
</dbReference>
<protein>
    <submittedName>
        <fullName evidence="1">DUF3073 domain-containing protein</fullName>
    </submittedName>
</protein>
<dbReference type="InterPro" id="IPR021426">
    <property type="entry name" value="DUF3073"/>
</dbReference>
<evidence type="ECO:0000313" key="1">
    <source>
        <dbReference type="EMBL" id="PKY73431.1"/>
    </source>
</evidence>
<gene>
    <name evidence="1" type="ORF">CYJ19_02285</name>
</gene>
<accession>A0A2I1IQN3</accession>
<dbReference type="AlphaFoldDB" id="A0A2I1IQN3"/>
<organism evidence="1 2">
    <name type="scientific">Winkia neuii</name>
    <dbReference type="NCBI Taxonomy" id="33007"/>
    <lineage>
        <taxon>Bacteria</taxon>
        <taxon>Bacillati</taxon>
        <taxon>Actinomycetota</taxon>
        <taxon>Actinomycetes</taxon>
        <taxon>Actinomycetales</taxon>
        <taxon>Actinomycetaceae</taxon>
        <taxon>Winkia</taxon>
    </lineage>
</organism>
<sequence>MGRGRQKAKQRKVARKLKYFSADTDYAALQRELAAQRGETVDSDDQASYDDDPYAKYADKYADMYADDDADDWEDWASAHR</sequence>
<dbReference type="STRING" id="33007.HMPREF3198_01056"/>
<dbReference type="RefSeq" id="WP_024330575.1">
    <property type="nucleotide sequence ID" value="NZ_JASOXK010000012.1"/>
</dbReference>
<evidence type="ECO:0000313" key="2">
    <source>
        <dbReference type="Proteomes" id="UP000235122"/>
    </source>
</evidence>
<dbReference type="Pfam" id="PF11273">
    <property type="entry name" value="DUF3073"/>
    <property type="match status" value="1"/>
</dbReference>
<keyword evidence="2" id="KW-1185">Reference proteome</keyword>